<feature type="transmembrane region" description="Helical" evidence="1">
    <location>
        <begin position="12"/>
        <end position="31"/>
    </location>
</feature>
<gene>
    <name evidence="2" type="ORF">F1188_11890</name>
</gene>
<feature type="transmembrane region" description="Helical" evidence="1">
    <location>
        <begin position="155"/>
        <end position="173"/>
    </location>
</feature>
<feature type="transmembrane region" description="Helical" evidence="1">
    <location>
        <begin position="325"/>
        <end position="343"/>
    </location>
</feature>
<feature type="transmembrane region" description="Helical" evidence="1">
    <location>
        <begin position="185"/>
        <end position="202"/>
    </location>
</feature>
<name>A0A5M6IAG8_9PROT</name>
<evidence type="ECO:0000313" key="2">
    <source>
        <dbReference type="EMBL" id="KAA5605264.1"/>
    </source>
</evidence>
<dbReference type="GO" id="GO:0016020">
    <property type="term" value="C:membrane"/>
    <property type="evidence" value="ECO:0007669"/>
    <property type="project" value="InterPro"/>
</dbReference>
<dbReference type="AlphaFoldDB" id="A0A5M6IAG8"/>
<dbReference type="RefSeq" id="WP_150062644.1">
    <property type="nucleotide sequence ID" value="NZ_JACHII010000008.1"/>
</dbReference>
<reference evidence="2 3" key="1">
    <citation type="submission" date="2019-09" db="EMBL/GenBank/DDBJ databases">
        <title>Genome sequence of Roseospira marina, one of the more divergent members of the non-sulfur purple photosynthetic bacterial family, the Rhodospirillaceae.</title>
        <authorList>
            <person name="Meyer T."/>
            <person name="Kyndt J."/>
        </authorList>
    </citation>
    <scope>NUCLEOTIDE SEQUENCE [LARGE SCALE GENOMIC DNA]</scope>
    <source>
        <strain evidence="2 3">DSM 15113</strain>
    </source>
</reference>
<evidence type="ECO:0000256" key="1">
    <source>
        <dbReference type="SAM" id="Phobius"/>
    </source>
</evidence>
<dbReference type="OrthoDB" id="9809910at2"/>
<dbReference type="Proteomes" id="UP000324065">
    <property type="component" value="Unassembled WGS sequence"/>
</dbReference>
<feature type="transmembrane region" description="Helical" evidence="1">
    <location>
        <begin position="37"/>
        <end position="57"/>
    </location>
</feature>
<evidence type="ECO:0000313" key="3">
    <source>
        <dbReference type="Proteomes" id="UP000324065"/>
    </source>
</evidence>
<feature type="transmembrane region" description="Helical" evidence="1">
    <location>
        <begin position="265"/>
        <end position="289"/>
    </location>
</feature>
<keyword evidence="3" id="KW-1185">Reference proteome</keyword>
<feature type="transmembrane region" description="Helical" evidence="1">
    <location>
        <begin position="88"/>
        <end position="110"/>
    </location>
</feature>
<keyword evidence="1" id="KW-0812">Transmembrane</keyword>
<dbReference type="GO" id="GO:0010468">
    <property type="term" value="P:regulation of gene expression"/>
    <property type="evidence" value="ECO:0007669"/>
    <property type="project" value="InterPro"/>
</dbReference>
<dbReference type="InterPro" id="IPR007820">
    <property type="entry name" value="AbrB_fam"/>
</dbReference>
<dbReference type="PANTHER" id="PTHR38457">
    <property type="entry name" value="REGULATOR ABRB-RELATED"/>
    <property type="match status" value="1"/>
</dbReference>
<protein>
    <submittedName>
        <fullName evidence="2">AbrB family transcriptional regulator</fullName>
    </submittedName>
</protein>
<dbReference type="EMBL" id="VWPJ01000010">
    <property type="protein sequence ID" value="KAA5605264.1"/>
    <property type="molecule type" value="Genomic_DNA"/>
</dbReference>
<accession>A0A5M6IAG8</accession>
<keyword evidence="1" id="KW-1133">Transmembrane helix</keyword>
<dbReference type="PANTHER" id="PTHR38457:SF1">
    <property type="entry name" value="REGULATOR ABRB-RELATED"/>
    <property type="match status" value="1"/>
</dbReference>
<dbReference type="PIRSF" id="PIRSF038991">
    <property type="entry name" value="Protein_AbrB"/>
    <property type="match status" value="1"/>
</dbReference>
<keyword evidence="1" id="KW-0472">Membrane</keyword>
<dbReference type="NCBIfam" id="TIGR03082">
    <property type="entry name" value="Gneg_AbrB_dup"/>
    <property type="match status" value="2"/>
</dbReference>
<proteinExistence type="predicted"/>
<feature type="transmembrane region" description="Helical" evidence="1">
    <location>
        <begin position="209"/>
        <end position="227"/>
    </location>
</feature>
<feature type="transmembrane region" description="Helical" evidence="1">
    <location>
        <begin position="233"/>
        <end position="253"/>
    </location>
</feature>
<comment type="caution">
    <text evidence="2">The sequence shown here is derived from an EMBL/GenBank/DDBJ whole genome shotgun (WGS) entry which is preliminary data.</text>
</comment>
<dbReference type="InterPro" id="IPR017516">
    <property type="entry name" value="AbrB_dup"/>
</dbReference>
<dbReference type="Pfam" id="PF05145">
    <property type="entry name" value="AbrB"/>
    <property type="match status" value="1"/>
</dbReference>
<sequence>MIRPSALKQPLGRFALALGVGLAGGLVAAAVGLPAPWLMGSAVAVSLVALAGVPVAIPALARNAAFAMIGMSMGSAITVETLRSAVHWPLSLVVMALSLAVAMVLGVWYLRRFGGFDGATAVLATAPGGLAFSLALATEGHGDVRRVTVNQSLRLLTLTAIMPLLVGTAAAPTHGAAARTLALDWTLPTLVTACLAGGWTATRLRVPAGFLLGSMAVSVAAHIAGVVEGRPPAWLLAPGFVVTGGVIGTRFLGVTRADLWLGLHTASVTVLIALGVTGVAAIGVAWALALPLGQVWVAYAPGGVESMAAMALALGYDPAYVATHHVARLIVLTALLPLLLRLAEGRRSRDRR</sequence>
<organism evidence="2 3">
    <name type="scientific">Roseospira marina</name>
    <dbReference type="NCBI Taxonomy" id="140057"/>
    <lineage>
        <taxon>Bacteria</taxon>
        <taxon>Pseudomonadati</taxon>
        <taxon>Pseudomonadota</taxon>
        <taxon>Alphaproteobacteria</taxon>
        <taxon>Rhodospirillales</taxon>
        <taxon>Rhodospirillaceae</taxon>
        <taxon>Roseospira</taxon>
    </lineage>
</organism>